<protein>
    <submittedName>
        <fullName evidence="2">Uncharacterized protein</fullName>
    </submittedName>
</protein>
<feature type="compositionally biased region" description="Basic and acidic residues" evidence="1">
    <location>
        <begin position="57"/>
        <end position="76"/>
    </location>
</feature>
<name>A0A4C1YH95_EUMVA</name>
<dbReference type="AlphaFoldDB" id="A0A4C1YH95"/>
<gene>
    <name evidence="2" type="ORF">EVAR_48231_1</name>
</gene>
<feature type="region of interest" description="Disordered" evidence="1">
    <location>
        <begin position="57"/>
        <end position="87"/>
    </location>
</feature>
<proteinExistence type="predicted"/>
<evidence type="ECO:0000313" key="3">
    <source>
        <dbReference type="Proteomes" id="UP000299102"/>
    </source>
</evidence>
<dbReference type="EMBL" id="BGZK01001198">
    <property type="protein sequence ID" value="GBP74182.1"/>
    <property type="molecule type" value="Genomic_DNA"/>
</dbReference>
<accession>A0A4C1YH95</accession>
<organism evidence="2 3">
    <name type="scientific">Eumeta variegata</name>
    <name type="common">Bagworm moth</name>
    <name type="synonym">Eumeta japonica</name>
    <dbReference type="NCBI Taxonomy" id="151549"/>
    <lineage>
        <taxon>Eukaryota</taxon>
        <taxon>Metazoa</taxon>
        <taxon>Ecdysozoa</taxon>
        <taxon>Arthropoda</taxon>
        <taxon>Hexapoda</taxon>
        <taxon>Insecta</taxon>
        <taxon>Pterygota</taxon>
        <taxon>Neoptera</taxon>
        <taxon>Endopterygota</taxon>
        <taxon>Lepidoptera</taxon>
        <taxon>Glossata</taxon>
        <taxon>Ditrysia</taxon>
        <taxon>Tineoidea</taxon>
        <taxon>Psychidae</taxon>
        <taxon>Oiketicinae</taxon>
        <taxon>Eumeta</taxon>
    </lineage>
</organism>
<evidence type="ECO:0000256" key="1">
    <source>
        <dbReference type="SAM" id="MobiDB-lite"/>
    </source>
</evidence>
<keyword evidence="3" id="KW-1185">Reference proteome</keyword>
<reference evidence="2 3" key="1">
    <citation type="journal article" date="2019" name="Commun. Biol.">
        <title>The bagworm genome reveals a unique fibroin gene that provides high tensile strength.</title>
        <authorList>
            <person name="Kono N."/>
            <person name="Nakamura H."/>
            <person name="Ohtoshi R."/>
            <person name="Tomita M."/>
            <person name="Numata K."/>
            <person name="Arakawa K."/>
        </authorList>
    </citation>
    <scope>NUCLEOTIDE SEQUENCE [LARGE SCALE GENOMIC DNA]</scope>
</reference>
<dbReference type="Proteomes" id="UP000299102">
    <property type="component" value="Unassembled WGS sequence"/>
</dbReference>
<sequence length="102" mass="12023">MHARIDNFLLEFVHEPPRAPEVACCCERLTQLHTFSGKADKNSTTYYFYPIETKEMTRTREKTRPQPKLTESESRPRNPFFLRPRTKGELLWPHTRAPSFGV</sequence>
<comment type="caution">
    <text evidence="2">The sequence shown here is derived from an EMBL/GenBank/DDBJ whole genome shotgun (WGS) entry which is preliminary data.</text>
</comment>
<evidence type="ECO:0000313" key="2">
    <source>
        <dbReference type="EMBL" id="GBP74182.1"/>
    </source>
</evidence>